<dbReference type="EMBL" id="JAWRVI010000142">
    <property type="protein sequence ID" value="KAK4074677.1"/>
    <property type="molecule type" value="Genomic_DNA"/>
</dbReference>
<gene>
    <name evidence="2" type="ORF">Purlil1_12871</name>
</gene>
<sequence length="226" mass="26394">MADDYQPDPRPPTLEHSSQEKRTVTIPERTEEDDERVFRLFRGWTVSERDGQTRQWVYRFGYDIQNVATKERRWVCFLCVKRKDPKPKNYNHKGLQNAESHLFKNHDGMVDPSGKWLAVKSTASTPARSIATLLRLNPEVPRDQEITNLLIKRPRLGREGKRNLSDDVVAMLEKRRKFEDESSKSEFEWEQEQTPDPHVGEEFWVTGRCCDYNEPSAELAQPGCMA</sequence>
<evidence type="ECO:0008006" key="4">
    <source>
        <dbReference type="Google" id="ProtNLM"/>
    </source>
</evidence>
<dbReference type="Proteomes" id="UP001287286">
    <property type="component" value="Unassembled WGS sequence"/>
</dbReference>
<accession>A0ABR0BFK9</accession>
<organism evidence="2 3">
    <name type="scientific">Purpureocillium lilacinum</name>
    <name type="common">Paecilomyces lilacinus</name>
    <dbReference type="NCBI Taxonomy" id="33203"/>
    <lineage>
        <taxon>Eukaryota</taxon>
        <taxon>Fungi</taxon>
        <taxon>Dikarya</taxon>
        <taxon>Ascomycota</taxon>
        <taxon>Pezizomycotina</taxon>
        <taxon>Sordariomycetes</taxon>
        <taxon>Hypocreomycetidae</taxon>
        <taxon>Hypocreales</taxon>
        <taxon>Ophiocordycipitaceae</taxon>
        <taxon>Purpureocillium</taxon>
    </lineage>
</organism>
<name>A0ABR0BFK9_PURLI</name>
<evidence type="ECO:0000313" key="3">
    <source>
        <dbReference type="Proteomes" id="UP001287286"/>
    </source>
</evidence>
<evidence type="ECO:0000256" key="1">
    <source>
        <dbReference type="SAM" id="MobiDB-lite"/>
    </source>
</evidence>
<feature type="region of interest" description="Disordered" evidence="1">
    <location>
        <begin position="1"/>
        <end position="29"/>
    </location>
</feature>
<reference evidence="2 3" key="1">
    <citation type="journal article" date="2024" name="Microbiol. Resour. Announc.">
        <title>Genome annotations for the ascomycete fungi Trichoderma harzianum, Trichoderma aggressivum, and Purpureocillium lilacinum.</title>
        <authorList>
            <person name="Beijen E.P.W."/>
            <person name="Ohm R.A."/>
        </authorList>
    </citation>
    <scope>NUCLEOTIDE SEQUENCE [LARGE SCALE GENOMIC DNA]</scope>
    <source>
        <strain evidence="2 3">CBS 150709</strain>
    </source>
</reference>
<keyword evidence="3" id="KW-1185">Reference proteome</keyword>
<comment type="caution">
    <text evidence="2">The sequence shown here is derived from an EMBL/GenBank/DDBJ whole genome shotgun (WGS) entry which is preliminary data.</text>
</comment>
<protein>
    <recommendedName>
        <fullName evidence="4">BED-type domain-containing protein</fullName>
    </recommendedName>
</protein>
<proteinExistence type="predicted"/>
<feature type="region of interest" description="Disordered" evidence="1">
    <location>
        <begin position="179"/>
        <end position="198"/>
    </location>
</feature>
<evidence type="ECO:0000313" key="2">
    <source>
        <dbReference type="EMBL" id="KAK4074677.1"/>
    </source>
</evidence>